<accession>A0AC58T6R6</accession>
<evidence type="ECO:0000313" key="2">
    <source>
        <dbReference type="RefSeq" id="XP_075092913.1"/>
    </source>
</evidence>
<reference evidence="1" key="1">
    <citation type="journal article" date="2014" name="Nat. Commun.">
        <title>The tobacco genome sequence and its comparison with those of tomato and potato.</title>
        <authorList>
            <person name="Sierro N."/>
            <person name="Battey J.N."/>
            <person name="Ouadi S."/>
            <person name="Bakaher N."/>
            <person name="Bovet L."/>
            <person name="Willig A."/>
            <person name="Goepfert S."/>
            <person name="Peitsch M.C."/>
            <person name="Ivanov N.V."/>
        </authorList>
    </citation>
    <scope>NUCLEOTIDE SEQUENCE [LARGE SCALE GENOMIC DNA]</scope>
</reference>
<proteinExistence type="predicted"/>
<reference evidence="2" key="2">
    <citation type="submission" date="2025-08" db="UniProtKB">
        <authorList>
            <consortium name="RefSeq"/>
        </authorList>
    </citation>
    <scope>IDENTIFICATION</scope>
    <source>
        <tissue evidence="2">Leaf</tissue>
    </source>
</reference>
<dbReference type="Proteomes" id="UP000790787">
    <property type="component" value="Chromosome 2"/>
</dbReference>
<gene>
    <name evidence="2" type="primary">LOC107762467</name>
</gene>
<name>A0AC58T6R6_TOBAC</name>
<organism evidence="1 2">
    <name type="scientific">Nicotiana tabacum</name>
    <name type="common">Common tobacco</name>
    <dbReference type="NCBI Taxonomy" id="4097"/>
    <lineage>
        <taxon>Eukaryota</taxon>
        <taxon>Viridiplantae</taxon>
        <taxon>Streptophyta</taxon>
        <taxon>Embryophyta</taxon>
        <taxon>Tracheophyta</taxon>
        <taxon>Spermatophyta</taxon>
        <taxon>Magnoliopsida</taxon>
        <taxon>eudicotyledons</taxon>
        <taxon>Gunneridae</taxon>
        <taxon>Pentapetalae</taxon>
        <taxon>asterids</taxon>
        <taxon>lamiids</taxon>
        <taxon>Solanales</taxon>
        <taxon>Solanaceae</taxon>
        <taxon>Nicotianoideae</taxon>
        <taxon>Nicotianeae</taxon>
        <taxon>Nicotiana</taxon>
    </lineage>
</organism>
<evidence type="ECO:0000313" key="1">
    <source>
        <dbReference type="Proteomes" id="UP000790787"/>
    </source>
</evidence>
<keyword evidence="1" id="KW-1185">Reference proteome</keyword>
<sequence>MPSAECRRLLPLPPLVASTPRTLSFFLRSLQKNQYLKLKVKKVNLQTCRMLCLGSIDPLFSHSFSAAQILYQTSIAILPPTSMLPFHHSLLQKGLQN</sequence>
<dbReference type="RefSeq" id="XP_075092913.1">
    <property type="nucleotide sequence ID" value="XM_075236812.1"/>
</dbReference>
<protein>
    <submittedName>
        <fullName evidence="2">Uncharacterized protein LOC107762467 isoform X4</fullName>
    </submittedName>
</protein>